<accession>A0ABR3YQ77</accession>
<evidence type="ECO:0000256" key="1">
    <source>
        <dbReference type="SAM" id="MobiDB-lite"/>
    </source>
</evidence>
<gene>
    <name evidence="3" type="ORF">Cpir12675_005550</name>
</gene>
<evidence type="ECO:0000313" key="4">
    <source>
        <dbReference type="Proteomes" id="UP001583280"/>
    </source>
</evidence>
<dbReference type="EMBL" id="JAWDJO010000195">
    <property type="protein sequence ID" value="KAL1890099.1"/>
    <property type="molecule type" value="Genomic_DNA"/>
</dbReference>
<name>A0ABR3YQ77_9PEZI</name>
<reference evidence="3 4" key="1">
    <citation type="journal article" date="2024" name="IMA Fungus">
        <title>IMA Genome - F19 : A genome assembly and annotation guide to empower mycologists, including annotated draft genome sequences of Ceratocystis pirilliformis, Diaporthe australafricana, Fusarium ophioides, Paecilomyces lecythidis, and Sporothrix stenoceras.</title>
        <authorList>
            <person name="Aylward J."/>
            <person name="Wilson A.M."/>
            <person name="Visagie C.M."/>
            <person name="Spraker J."/>
            <person name="Barnes I."/>
            <person name="Buitendag C."/>
            <person name="Ceriani C."/>
            <person name="Del Mar Angel L."/>
            <person name="du Plessis D."/>
            <person name="Fuchs T."/>
            <person name="Gasser K."/>
            <person name="Kramer D."/>
            <person name="Li W."/>
            <person name="Munsamy K."/>
            <person name="Piso A."/>
            <person name="Price J.L."/>
            <person name="Sonnekus B."/>
            <person name="Thomas C."/>
            <person name="van der Nest A."/>
            <person name="van Dijk A."/>
            <person name="van Heerden A."/>
            <person name="van Vuuren N."/>
            <person name="Yilmaz N."/>
            <person name="Duong T.A."/>
            <person name="van der Merwe N.A."/>
            <person name="Wingfield M.J."/>
            <person name="Wingfield B.D."/>
        </authorList>
    </citation>
    <scope>NUCLEOTIDE SEQUENCE [LARGE SCALE GENOMIC DNA]</scope>
    <source>
        <strain evidence="3 4">CMW 12675</strain>
    </source>
</reference>
<protein>
    <submittedName>
        <fullName evidence="3">Uncharacterized protein</fullName>
    </submittedName>
</protein>
<feature type="compositionally biased region" description="Polar residues" evidence="1">
    <location>
        <begin position="118"/>
        <end position="137"/>
    </location>
</feature>
<dbReference type="Proteomes" id="UP001583280">
    <property type="component" value="Unassembled WGS sequence"/>
</dbReference>
<feature type="region of interest" description="Disordered" evidence="1">
    <location>
        <begin position="105"/>
        <end position="143"/>
    </location>
</feature>
<evidence type="ECO:0000313" key="3">
    <source>
        <dbReference type="EMBL" id="KAL1890099.1"/>
    </source>
</evidence>
<keyword evidence="4" id="KW-1185">Reference proteome</keyword>
<proteinExistence type="predicted"/>
<keyword evidence="2" id="KW-0812">Transmembrane</keyword>
<keyword evidence="2" id="KW-1133">Transmembrane helix</keyword>
<comment type="caution">
    <text evidence="3">The sequence shown here is derived from an EMBL/GenBank/DDBJ whole genome shotgun (WGS) entry which is preliminary data.</text>
</comment>
<feature type="transmembrane region" description="Helical" evidence="2">
    <location>
        <begin position="435"/>
        <end position="455"/>
    </location>
</feature>
<evidence type="ECO:0000256" key="2">
    <source>
        <dbReference type="SAM" id="Phobius"/>
    </source>
</evidence>
<feature type="region of interest" description="Disordered" evidence="1">
    <location>
        <begin position="47"/>
        <end position="69"/>
    </location>
</feature>
<sequence>MANTTSADIEILVHLAAPSTATDDAYYHSLARGYLDFAPGLRIDVVTPTPQRPRPECPSHHIYSSQEPSCSDDMEIFGGTQASFSSVLDNSDSPRIRMTSLQNEQLVERQEGAPSPLVSENGSISHVSDTQLPSPVSSAAEPGSYSEFQDIRIEEFNSPTRVRQYFAEKQCNLGENATIKNRGDNAICGPGASMTDSASWRPDPVVASPLEQVVPPSSGPSQDELETIPSSIAVLGQPLSISHKPQASLTKSFPEPRPQRQASAKRDHQPPLQRSCSELETTENGLRTLAKTINDTGPLSQFSVMRQPLSRTEVQRRLQDQNRTTYTPQRKFQEQFYDALEIYSPEPEICDKEIQPEDLITAKLHQVSADLNIINRFKFKTSRKVESLERGFWLISTSDWQMSLREAAWKFLVNWVGAGFAGWGTRCYRNQDRSWIRVYCWGIVVGPIYGMIYLASERRLKTERSEWIDGDGEAVVVVAARENVTT</sequence>
<keyword evidence="2" id="KW-0472">Membrane</keyword>
<organism evidence="3 4">
    <name type="scientific">Ceratocystis pirilliformis</name>
    <dbReference type="NCBI Taxonomy" id="259994"/>
    <lineage>
        <taxon>Eukaryota</taxon>
        <taxon>Fungi</taxon>
        <taxon>Dikarya</taxon>
        <taxon>Ascomycota</taxon>
        <taxon>Pezizomycotina</taxon>
        <taxon>Sordariomycetes</taxon>
        <taxon>Hypocreomycetidae</taxon>
        <taxon>Microascales</taxon>
        <taxon>Ceratocystidaceae</taxon>
        <taxon>Ceratocystis</taxon>
    </lineage>
</organism>
<feature type="region of interest" description="Disordered" evidence="1">
    <location>
        <begin position="244"/>
        <end position="280"/>
    </location>
</feature>